<evidence type="ECO:0000259" key="2">
    <source>
        <dbReference type="Pfam" id="PF12802"/>
    </source>
</evidence>
<gene>
    <name evidence="3" type="ordered locus">Bfae_01930</name>
</gene>
<dbReference type="Gene3D" id="1.10.10.10">
    <property type="entry name" value="Winged helix-like DNA-binding domain superfamily/Winged helix DNA-binding domain"/>
    <property type="match status" value="1"/>
</dbReference>
<sequence length="403" mass="41109">MRGTTMLDLGLRNELIVLDAIRHAPAGTSQSEVVHRSGLSRQAVSLITRRLRAQGLIEAHGTLAGSRGKPRTILRLVPSSRLAVGVHLDPAGISLAVVDLLAAVIAQRTLAPPTAVPASDVARIADALTSVQADLRAQGWTTPDGHDAAEAMLGIGVASPGAIDVARGRVVSPPWLPGWRDVPVVEQLGQATGLPVVLDKNTNAALTAETWSVAQPPGDTVLYLYVGAGVGSAVSTGGRVHHGAAAQAGEIGHLPTGLDGPLCGCGRRACLSQFTDAASMLDAAERQGLLGTADGRSMTARLGDLAAAARGGEAGAVELLDGFGTALGEALRTLIGVHDPHRVVIGGPSWPSLAPLALPLVEQRALRSSPHAVTIESSLIGDGVGALGAAALFLQRELSPTGR</sequence>
<dbReference type="InterPro" id="IPR000600">
    <property type="entry name" value="ROK"/>
</dbReference>
<dbReference type="InterPro" id="IPR043129">
    <property type="entry name" value="ATPase_NBD"/>
</dbReference>
<dbReference type="EMBL" id="CP001643">
    <property type="protein sequence ID" value="ACU84071.1"/>
    <property type="molecule type" value="Genomic_DNA"/>
</dbReference>
<dbReference type="Pfam" id="PF12802">
    <property type="entry name" value="MarR_2"/>
    <property type="match status" value="1"/>
</dbReference>
<comment type="similarity">
    <text evidence="1">Belongs to the ROK (NagC/XylR) family.</text>
</comment>
<dbReference type="PATRIC" id="fig|446465.5.peg.192"/>
<evidence type="ECO:0000256" key="1">
    <source>
        <dbReference type="ARBA" id="ARBA00006479"/>
    </source>
</evidence>
<dbReference type="PANTHER" id="PTHR18964:SF149">
    <property type="entry name" value="BIFUNCTIONAL UDP-N-ACETYLGLUCOSAMINE 2-EPIMERASE_N-ACETYLMANNOSAMINE KINASE"/>
    <property type="match status" value="1"/>
</dbReference>
<protein>
    <submittedName>
        <fullName evidence="3">Transcriptional regulator/sugar kinase</fullName>
    </submittedName>
</protein>
<dbReference type="eggNOG" id="COG1846">
    <property type="taxonomic scope" value="Bacteria"/>
</dbReference>
<dbReference type="PANTHER" id="PTHR18964">
    <property type="entry name" value="ROK (REPRESSOR, ORF, KINASE) FAMILY"/>
    <property type="match status" value="1"/>
</dbReference>
<organism evidence="3 4">
    <name type="scientific">Brachybacterium faecium (strain ATCC 43885 / DSM 4810 / JCM 11609 / LMG 19847 / NBRC 14762 / NCIMB 9860 / 6-10)</name>
    <dbReference type="NCBI Taxonomy" id="446465"/>
    <lineage>
        <taxon>Bacteria</taxon>
        <taxon>Bacillati</taxon>
        <taxon>Actinomycetota</taxon>
        <taxon>Actinomycetes</taxon>
        <taxon>Micrococcales</taxon>
        <taxon>Dermabacteraceae</taxon>
        <taxon>Brachybacterium</taxon>
    </lineage>
</organism>
<dbReference type="Pfam" id="PF00480">
    <property type="entry name" value="ROK"/>
    <property type="match status" value="1"/>
</dbReference>
<keyword evidence="4" id="KW-1185">Reference proteome</keyword>
<dbReference type="KEGG" id="bfa:Bfae_01930"/>
<dbReference type="InterPro" id="IPR000835">
    <property type="entry name" value="HTH_MarR-typ"/>
</dbReference>
<keyword evidence="3" id="KW-0418">Kinase</keyword>
<dbReference type="InterPro" id="IPR036390">
    <property type="entry name" value="WH_DNA-bd_sf"/>
</dbReference>
<keyword evidence="3" id="KW-0808">Transferase</keyword>
<dbReference type="OrthoDB" id="4083144at2"/>
<feature type="domain" description="HTH marR-type" evidence="2">
    <location>
        <begin position="12"/>
        <end position="59"/>
    </location>
</feature>
<dbReference type="Proteomes" id="UP000001919">
    <property type="component" value="Chromosome"/>
</dbReference>
<dbReference type="GO" id="GO:0003700">
    <property type="term" value="F:DNA-binding transcription factor activity"/>
    <property type="evidence" value="ECO:0007669"/>
    <property type="project" value="InterPro"/>
</dbReference>
<accession>C7MFV3</accession>
<dbReference type="InterPro" id="IPR049874">
    <property type="entry name" value="ROK_cs"/>
</dbReference>
<dbReference type="Gene3D" id="3.30.420.40">
    <property type="match status" value="2"/>
</dbReference>
<dbReference type="HOGENOM" id="CLU_036604_13_0_11"/>
<evidence type="ECO:0000313" key="3">
    <source>
        <dbReference type="EMBL" id="ACU84071.1"/>
    </source>
</evidence>
<dbReference type="STRING" id="446465.Bfae_01930"/>
<dbReference type="AlphaFoldDB" id="C7MFV3"/>
<dbReference type="SUPFAM" id="SSF46785">
    <property type="entry name" value="Winged helix' DNA-binding domain"/>
    <property type="match status" value="1"/>
</dbReference>
<dbReference type="PROSITE" id="PS01125">
    <property type="entry name" value="ROK"/>
    <property type="match status" value="1"/>
</dbReference>
<dbReference type="GO" id="GO:0016301">
    <property type="term" value="F:kinase activity"/>
    <property type="evidence" value="ECO:0007669"/>
    <property type="project" value="UniProtKB-KW"/>
</dbReference>
<dbReference type="eggNOG" id="COG1940">
    <property type="taxonomic scope" value="Bacteria"/>
</dbReference>
<evidence type="ECO:0000313" key="4">
    <source>
        <dbReference type="Proteomes" id="UP000001919"/>
    </source>
</evidence>
<proteinExistence type="inferred from homology"/>
<dbReference type="InterPro" id="IPR036388">
    <property type="entry name" value="WH-like_DNA-bd_sf"/>
</dbReference>
<name>C7MFV3_BRAFD</name>
<dbReference type="SUPFAM" id="SSF53067">
    <property type="entry name" value="Actin-like ATPase domain"/>
    <property type="match status" value="1"/>
</dbReference>
<reference evidence="3 4" key="1">
    <citation type="journal article" date="2009" name="Stand. Genomic Sci.">
        <title>Complete genome sequence of Brachybacterium faecium type strain (Schefferle 6-10).</title>
        <authorList>
            <person name="Lapidus A."/>
            <person name="Pukall R."/>
            <person name="Labuttii K."/>
            <person name="Copeland A."/>
            <person name="Del Rio T.G."/>
            <person name="Nolan M."/>
            <person name="Chen F."/>
            <person name="Lucas S."/>
            <person name="Tice H."/>
            <person name="Cheng J.F."/>
            <person name="Bruce D."/>
            <person name="Goodwin L."/>
            <person name="Pitluck S."/>
            <person name="Rohde M."/>
            <person name="Goker M."/>
            <person name="Pati A."/>
            <person name="Ivanova N."/>
            <person name="Mavrommatis K."/>
            <person name="Chen A."/>
            <person name="Palaniappan K."/>
            <person name="D'haeseleer P."/>
            <person name="Chain P."/>
            <person name="Bristow J."/>
            <person name="Eisen J.A."/>
            <person name="Markowitz V."/>
            <person name="Hugenholtz P."/>
            <person name="Kyrpides N.C."/>
            <person name="Klenk H.P."/>
        </authorList>
    </citation>
    <scope>NUCLEOTIDE SEQUENCE [LARGE SCALE GENOMIC DNA]</scope>
    <source>
        <strain evidence="4">ATCC 43885 / DSM 4810 / JCM 11609 / LMG 19847 / NBRC 14762 / NCIMB 9860 / 6-10</strain>
    </source>
</reference>